<proteinExistence type="inferred from homology"/>
<dbReference type="PANTHER" id="PTHR18964:SF149">
    <property type="entry name" value="BIFUNCTIONAL UDP-N-ACETYLGLUCOSAMINE 2-EPIMERASE_N-ACETYLMANNOSAMINE KINASE"/>
    <property type="match status" value="1"/>
</dbReference>
<dbReference type="Pfam" id="PF00480">
    <property type="entry name" value="ROK"/>
    <property type="match status" value="2"/>
</dbReference>
<dbReference type="InterPro" id="IPR043129">
    <property type="entry name" value="ATPase_NBD"/>
</dbReference>
<comment type="caution">
    <text evidence="2">The sequence shown here is derived from an EMBL/GenBank/DDBJ whole genome shotgun (WGS) entry which is preliminary data.</text>
</comment>
<gene>
    <name evidence="2" type="ORF">C3K47_15370</name>
</gene>
<dbReference type="AlphaFoldDB" id="A0A2S4ZYK0"/>
<dbReference type="Gene3D" id="3.30.420.40">
    <property type="match status" value="2"/>
</dbReference>
<evidence type="ECO:0008006" key="4">
    <source>
        <dbReference type="Google" id="ProtNLM"/>
    </source>
</evidence>
<dbReference type="OrthoDB" id="49666at2"/>
<dbReference type="CDD" id="cd23763">
    <property type="entry name" value="ASKHA_ATPase_ROK"/>
    <property type="match status" value="1"/>
</dbReference>
<dbReference type="PANTHER" id="PTHR18964">
    <property type="entry name" value="ROK (REPRESSOR, ORF, KINASE) FAMILY"/>
    <property type="match status" value="1"/>
</dbReference>
<dbReference type="InterPro" id="IPR000600">
    <property type="entry name" value="ROK"/>
</dbReference>
<organism evidence="2 3">
    <name type="scientific">Solitalea longa</name>
    <dbReference type="NCBI Taxonomy" id="2079460"/>
    <lineage>
        <taxon>Bacteria</taxon>
        <taxon>Pseudomonadati</taxon>
        <taxon>Bacteroidota</taxon>
        <taxon>Sphingobacteriia</taxon>
        <taxon>Sphingobacteriales</taxon>
        <taxon>Sphingobacteriaceae</taxon>
        <taxon>Solitalea</taxon>
    </lineage>
</organism>
<sequence>MNKKFAIGVDIGGSHITSAVINLENGSILNNSHHRMRVNANGTPDNIIAVWSECINNSIEQIGKDQIAGVGIAMPGPFDYDLGICYIKDQNKYDLLFGLNIKELLAKSLQLSLNQLKFLNDAACFLKGEAFSGAAAGSKKAIGFTLGTGLGSAYYFNNKAEDANLWCSAFRDKMAEDFISTRWFVKRYEELAGREVADVKHLTELVPTDGTAQMVFEEFGESLCEFILPIIKDKQPEYVVIGGNVANAWELFIGKLQTELKKEAPETKIVKAQLSEEAALFGAASLFLEPL</sequence>
<dbReference type="RefSeq" id="WP_103790043.1">
    <property type="nucleotide sequence ID" value="NZ_PQVF01000011.1"/>
</dbReference>
<evidence type="ECO:0000313" key="3">
    <source>
        <dbReference type="Proteomes" id="UP000236893"/>
    </source>
</evidence>
<dbReference type="EMBL" id="PQVF01000011">
    <property type="protein sequence ID" value="POY35438.1"/>
    <property type="molecule type" value="Genomic_DNA"/>
</dbReference>
<comment type="similarity">
    <text evidence="1">Belongs to the ROK (NagC/XylR) family.</text>
</comment>
<dbReference type="Proteomes" id="UP000236893">
    <property type="component" value="Unassembled WGS sequence"/>
</dbReference>
<protein>
    <recommendedName>
        <fullName evidence="4">ROK family protein</fullName>
    </recommendedName>
</protein>
<name>A0A2S4ZYK0_9SPHI</name>
<reference evidence="2 3" key="1">
    <citation type="submission" date="2018-01" db="EMBL/GenBank/DDBJ databases">
        <authorList>
            <person name="Gaut B.S."/>
            <person name="Morton B.R."/>
            <person name="Clegg M.T."/>
            <person name="Duvall M.R."/>
        </authorList>
    </citation>
    <scope>NUCLEOTIDE SEQUENCE [LARGE SCALE GENOMIC DNA]</scope>
    <source>
        <strain evidence="2 3">HR-AV</strain>
    </source>
</reference>
<accession>A0A2S4ZYK0</accession>
<evidence type="ECO:0000313" key="2">
    <source>
        <dbReference type="EMBL" id="POY35438.1"/>
    </source>
</evidence>
<keyword evidence="3" id="KW-1185">Reference proteome</keyword>
<evidence type="ECO:0000256" key="1">
    <source>
        <dbReference type="ARBA" id="ARBA00006479"/>
    </source>
</evidence>
<dbReference type="SUPFAM" id="SSF53067">
    <property type="entry name" value="Actin-like ATPase domain"/>
    <property type="match status" value="1"/>
</dbReference>